<keyword evidence="12" id="KW-0443">Lipid metabolism</keyword>
<keyword evidence="8" id="KW-0492">Microsome</keyword>
<evidence type="ECO:0000256" key="7">
    <source>
        <dbReference type="ARBA" id="ARBA00022824"/>
    </source>
</evidence>
<dbReference type="InterPro" id="IPR017157">
    <property type="entry name" value="Arylacetamide_deacetylase"/>
</dbReference>
<dbReference type="GO" id="GO:0047378">
    <property type="term" value="F:acetylalkylglycerol acetylhydrolase activity"/>
    <property type="evidence" value="ECO:0007669"/>
    <property type="project" value="UniProtKB-EC"/>
</dbReference>
<feature type="transmembrane region" description="Helical" evidence="25">
    <location>
        <begin position="35"/>
        <end position="55"/>
    </location>
</feature>
<protein>
    <recommendedName>
        <fullName evidence="17">Neutral cholesterol ester hydrolase 1</fullName>
        <ecNumber evidence="16">3.1.1.71</ecNumber>
    </recommendedName>
    <alternativeName>
        <fullName evidence="18">Acetylalkylglycerol acetylhydrolase</fullName>
    </alternativeName>
    <alternativeName>
        <fullName evidence="19">Arylacetamide deacetylase-like 1</fullName>
    </alternativeName>
</protein>
<comment type="catalytic activity">
    <reaction evidence="20">
        <text>cholesteryl (9Z-octadecenoate) + H2O = cholesterol + (9Z)-octadecenoate + H(+)</text>
        <dbReference type="Rhea" id="RHEA:33875"/>
        <dbReference type="ChEBI" id="CHEBI:15377"/>
        <dbReference type="ChEBI" id="CHEBI:15378"/>
        <dbReference type="ChEBI" id="CHEBI:16113"/>
        <dbReference type="ChEBI" id="CHEBI:30823"/>
        <dbReference type="ChEBI" id="CHEBI:46898"/>
    </reaction>
    <physiologicalReaction direction="left-to-right" evidence="20">
        <dbReference type="Rhea" id="RHEA:33876"/>
    </physiologicalReaction>
</comment>
<evidence type="ECO:0000256" key="24">
    <source>
        <dbReference type="PROSITE-ProRule" id="PRU10038"/>
    </source>
</evidence>
<dbReference type="CTD" id="432374"/>
<evidence type="ECO:0000256" key="16">
    <source>
        <dbReference type="ARBA" id="ARBA00044060"/>
    </source>
</evidence>
<dbReference type="PANTHER" id="PTHR48081:SF29">
    <property type="entry name" value="NEUTRAL CHOLESTEROL ESTER HYDROLASE 1"/>
    <property type="match status" value="1"/>
</dbReference>
<name>A0A8C6PPJ6_NOTFU</name>
<evidence type="ECO:0000256" key="13">
    <source>
        <dbReference type="ARBA" id="ARBA00023136"/>
    </source>
</evidence>
<dbReference type="EC" id="3.1.1.71" evidence="16"/>
<keyword evidence="9" id="KW-0442">Lipid degradation</keyword>
<evidence type="ECO:0000256" key="15">
    <source>
        <dbReference type="ARBA" id="ARBA00023406"/>
    </source>
</evidence>
<evidence type="ECO:0000256" key="11">
    <source>
        <dbReference type="ARBA" id="ARBA00022989"/>
    </source>
</evidence>
<feature type="domain" description="Alpha/beta hydrolase fold-3" evidence="26">
    <location>
        <begin position="153"/>
        <end position="303"/>
    </location>
</feature>
<dbReference type="KEGG" id="nfu:107392067"/>
<evidence type="ECO:0000256" key="14">
    <source>
        <dbReference type="ARBA" id="ARBA00023180"/>
    </source>
</evidence>
<keyword evidence="7" id="KW-0256">Endoplasmic reticulum</keyword>
<reference evidence="27" key="3">
    <citation type="submission" date="2025-09" db="UniProtKB">
        <authorList>
            <consortium name="Ensembl"/>
        </authorList>
    </citation>
    <scope>IDENTIFICATION</scope>
</reference>
<comment type="similarity">
    <text evidence="3">Belongs to the 'GDXG' lipolytic enzyme family.</text>
</comment>
<dbReference type="GO" id="GO:0005886">
    <property type="term" value="C:plasma membrane"/>
    <property type="evidence" value="ECO:0007669"/>
    <property type="project" value="UniProtKB-SubCell"/>
</dbReference>
<accession>A0A8C6PPJ6</accession>
<evidence type="ECO:0000256" key="3">
    <source>
        <dbReference type="ARBA" id="ARBA00010515"/>
    </source>
</evidence>
<comment type="catalytic activity">
    <reaction evidence="15">
        <text>1-O-hexadecyl-2-acetyl-sn-glycerol + H2O = 1-O-hexadecyl-sn-glycerol + acetate + H(+)</text>
        <dbReference type="Rhea" id="RHEA:38563"/>
        <dbReference type="ChEBI" id="CHEBI:15377"/>
        <dbReference type="ChEBI" id="CHEBI:15378"/>
        <dbReference type="ChEBI" id="CHEBI:30089"/>
        <dbReference type="ChEBI" id="CHEBI:34115"/>
        <dbReference type="ChEBI" id="CHEBI:75936"/>
    </reaction>
    <physiologicalReaction direction="left-to-right" evidence="15">
        <dbReference type="Rhea" id="RHEA:38564"/>
    </physiologicalReaction>
</comment>
<dbReference type="GO" id="GO:0016042">
    <property type="term" value="P:lipid catabolic process"/>
    <property type="evidence" value="ECO:0007669"/>
    <property type="project" value="UniProtKB-KW"/>
</dbReference>
<reference evidence="27" key="1">
    <citation type="submission" date="2014-08" db="EMBL/GenBank/DDBJ databases">
        <authorList>
            <person name="Senf B."/>
            <person name="Petzold A."/>
            <person name="Downie B.R."/>
            <person name="Koch P."/>
            <person name="Platzer M."/>
        </authorList>
    </citation>
    <scope>NUCLEOTIDE SEQUENCE [LARGE SCALE GENOMIC DNA]</scope>
    <source>
        <strain evidence="27">GRZ</strain>
    </source>
</reference>
<dbReference type="InterPro" id="IPR050300">
    <property type="entry name" value="GDXG_lipolytic_enzyme"/>
</dbReference>
<keyword evidence="11 25" id="KW-1133">Transmembrane helix</keyword>
<evidence type="ECO:0000256" key="6">
    <source>
        <dbReference type="ARBA" id="ARBA00022801"/>
    </source>
</evidence>
<keyword evidence="4" id="KW-1003">Cell membrane</keyword>
<evidence type="ECO:0000256" key="23">
    <source>
        <dbReference type="PIRSR" id="PIRSR037251-1"/>
    </source>
</evidence>
<organism evidence="27 28">
    <name type="scientific">Nothobranchius furzeri</name>
    <name type="common">Turquoise killifish</name>
    <dbReference type="NCBI Taxonomy" id="105023"/>
    <lineage>
        <taxon>Eukaryota</taxon>
        <taxon>Metazoa</taxon>
        <taxon>Chordata</taxon>
        <taxon>Craniata</taxon>
        <taxon>Vertebrata</taxon>
        <taxon>Euteleostomi</taxon>
        <taxon>Actinopterygii</taxon>
        <taxon>Neopterygii</taxon>
        <taxon>Teleostei</taxon>
        <taxon>Neoteleostei</taxon>
        <taxon>Acanthomorphata</taxon>
        <taxon>Ovalentaria</taxon>
        <taxon>Atherinomorphae</taxon>
        <taxon>Cyprinodontiformes</taxon>
        <taxon>Nothobranchiidae</taxon>
        <taxon>Nothobranchius</taxon>
    </lineage>
</organism>
<dbReference type="Proteomes" id="UP000694548">
    <property type="component" value="Chromosome sgr16"/>
</dbReference>
<dbReference type="GeneTree" id="ENSGT00940000156699"/>
<keyword evidence="5 25" id="KW-0812">Transmembrane</keyword>
<comment type="catalytic activity">
    <reaction evidence="21">
        <text>a cholesterol ester + H2O = cholesterol + a fatty acid + H(+)</text>
        <dbReference type="Rhea" id="RHEA:36403"/>
        <dbReference type="ChEBI" id="CHEBI:15377"/>
        <dbReference type="ChEBI" id="CHEBI:15378"/>
        <dbReference type="ChEBI" id="CHEBI:16113"/>
        <dbReference type="ChEBI" id="CHEBI:17002"/>
        <dbReference type="ChEBI" id="CHEBI:28868"/>
    </reaction>
    <physiologicalReaction direction="left-to-right" evidence="21">
        <dbReference type="Rhea" id="RHEA:36404"/>
    </physiologicalReaction>
</comment>
<evidence type="ECO:0000256" key="20">
    <source>
        <dbReference type="ARBA" id="ARBA00047653"/>
    </source>
</evidence>
<dbReference type="InterPro" id="IPR033140">
    <property type="entry name" value="Lipase_GDXG_put_SER_AS"/>
</dbReference>
<evidence type="ECO:0000313" key="28">
    <source>
        <dbReference type="Proteomes" id="UP000694548"/>
    </source>
</evidence>
<evidence type="ECO:0000256" key="10">
    <source>
        <dbReference type="ARBA" id="ARBA00022968"/>
    </source>
</evidence>
<evidence type="ECO:0000313" key="27">
    <source>
        <dbReference type="Ensembl" id="ENSNFUP00015046520.1"/>
    </source>
</evidence>
<dbReference type="SUPFAM" id="SSF53474">
    <property type="entry name" value="alpha/beta-Hydrolases"/>
    <property type="match status" value="1"/>
</dbReference>
<evidence type="ECO:0000259" key="26">
    <source>
        <dbReference type="Pfam" id="PF07859"/>
    </source>
</evidence>
<evidence type="ECO:0000256" key="22">
    <source>
        <dbReference type="ARBA" id="ARBA00049214"/>
    </source>
</evidence>
<feature type="active site" evidence="23 24">
    <location>
        <position position="235"/>
    </location>
</feature>
<dbReference type="PANTHER" id="PTHR48081">
    <property type="entry name" value="AB HYDROLASE SUPERFAMILY PROTEIN C4A8.06C"/>
    <property type="match status" value="1"/>
</dbReference>
<evidence type="ECO:0000256" key="5">
    <source>
        <dbReference type="ARBA" id="ARBA00022692"/>
    </source>
</evidence>
<keyword evidence="13 25" id="KW-0472">Membrane</keyword>
<evidence type="ECO:0000256" key="9">
    <source>
        <dbReference type="ARBA" id="ARBA00022963"/>
    </source>
</evidence>
<dbReference type="PROSITE" id="PS01174">
    <property type="entry name" value="LIPASE_GDXG_SER"/>
    <property type="match status" value="1"/>
</dbReference>
<dbReference type="InterPro" id="IPR013094">
    <property type="entry name" value="AB_hydrolase_3"/>
</dbReference>
<evidence type="ECO:0000256" key="25">
    <source>
        <dbReference type="SAM" id="Phobius"/>
    </source>
</evidence>
<evidence type="ECO:0000256" key="4">
    <source>
        <dbReference type="ARBA" id="ARBA00022475"/>
    </source>
</evidence>
<dbReference type="Ensembl" id="ENSNFUT00015048561.1">
    <property type="protein sequence ID" value="ENSNFUP00015046520.1"/>
    <property type="gene ID" value="ENSNFUG00015022072.1"/>
</dbReference>
<feature type="domain" description="Alpha/beta hydrolase fold-3" evidence="26">
    <location>
        <begin position="360"/>
        <end position="421"/>
    </location>
</feature>
<keyword evidence="10" id="KW-0735">Signal-anchor</keyword>
<evidence type="ECO:0000256" key="12">
    <source>
        <dbReference type="ARBA" id="ARBA00023098"/>
    </source>
</evidence>
<feature type="active site" evidence="23">
    <location>
        <position position="388"/>
    </location>
</feature>
<comment type="catalytic activity">
    <reaction evidence="22">
        <text>a 1-O-alkyl-2-acetyl-sn-glycerol + H2O = a 1-O-alkyl-sn-glycerol + acetate + H(+)</text>
        <dbReference type="Rhea" id="RHEA:11552"/>
        <dbReference type="ChEBI" id="CHEBI:15377"/>
        <dbReference type="ChEBI" id="CHEBI:15378"/>
        <dbReference type="ChEBI" id="CHEBI:15850"/>
        <dbReference type="ChEBI" id="CHEBI:16291"/>
        <dbReference type="ChEBI" id="CHEBI:30089"/>
        <dbReference type="EC" id="3.1.1.71"/>
    </reaction>
    <physiologicalReaction direction="left-to-right" evidence="22">
        <dbReference type="Rhea" id="RHEA:11553"/>
    </physiologicalReaction>
</comment>
<dbReference type="PIRSF" id="PIRSF037251">
    <property type="entry name" value="Arylacetamide_deacetylase"/>
    <property type="match status" value="1"/>
</dbReference>
<reference evidence="27" key="2">
    <citation type="submission" date="2025-08" db="UniProtKB">
        <authorList>
            <consortium name="Ensembl"/>
        </authorList>
    </citation>
    <scope>IDENTIFICATION</scope>
</reference>
<evidence type="ECO:0000256" key="17">
    <source>
        <dbReference type="ARBA" id="ARBA00044162"/>
    </source>
</evidence>
<dbReference type="InterPro" id="IPR029058">
    <property type="entry name" value="AB_hydrolase_fold"/>
</dbReference>
<feature type="active site" evidence="23">
    <location>
        <position position="418"/>
    </location>
</feature>
<gene>
    <name evidence="27" type="primary">NCEH1</name>
    <name evidence="27" type="synonym">nceh1a</name>
</gene>
<evidence type="ECO:0000256" key="19">
    <source>
        <dbReference type="ARBA" id="ARBA00044256"/>
    </source>
</evidence>
<evidence type="ECO:0000256" key="1">
    <source>
        <dbReference type="ARBA" id="ARBA00004144"/>
    </source>
</evidence>
<comment type="subcellular location">
    <subcellularLocation>
        <location evidence="2">Cell membrane</location>
        <topology evidence="2">Single-pass type II membrane protein</topology>
    </subcellularLocation>
    <subcellularLocation>
        <location evidence="1">Microsome</location>
    </subcellularLocation>
</comment>
<evidence type="ECO:0000256" key="8">
    <source>
        <dbReference type="ARBA" id="ARBA00022848"/>
    </source>
</evidence>
<evidence type="ECO:0000256" key="21">
    <source>
        <dbReference type="ARBA" id="ARBA00048913"/>
    </source>
</evidence>
<dbReference type="Pfam" id="PF07859">
    <property type="entry name" value="Abhydrolase_3"/>
    <property type="match status" value="2"/>
</dbReference>
<keyword evidence="14" id="KW-0325">Glycoprotein</keyword>
<proteinExistence type="inferred from homology"/>
<evidence type="ECO:0000256" key="2">
    <source>
        <dbReference type="ARBA" id="ARBA00004401"/>
    </source>
</evidence>
<dbReference type="AlphaFoldDB" id="A0A8C6PPJ6"/>
<keyword evidence="28" id="KW-1185">Reference proteome</keyword>
<evidence type="ECO:0000256" key="18">
    <source>
        <dbReference type="ARBA" id="ARBA00044219"/>
    </source>
</evidence>
<sequence length="448" mass="49375">MVDFPLTANSSPIRISNNKVSAVRQSVEILIQTRMGVKGLVVTVLLAVFVAYYVYTPLPDAIQEPWKLLLVDAGFRTAMHLASLKHRLGLDHYITSVRHSIEGFESTAKGLLGSGASGGVIPGVKVRDTTFAGISVRVYEPPAGGEGHLRRGLLYFHGGGWALGSAKKGTYDNVNRMVSDELNTVVVSVEYRLYPEVIFPEPYLDCLAAAKHFLSPEVLAKYSVDPERVAVSGDSAGGNLAAAVAQEVSLDESMTVKFSVQALIYPVLQALDFNTPSYLQNEHMPILPRHTMVQFWLQYLGADLSLLPQLVVNNHSAVASELRLRLDWTTLLPQKVRKSHKPVTVEKDSHGVLKAVPGFLDVRAAPLLARSEVLAKTPRAYILTCEFDVLRDDGLMYARRLQDAGVSVTSEHYEDGFHGCFSFISWPIDFDVGKRAVRGYINWLQNNL</sequence>
<keyword evidence="6" id="KW-0378">Hydrolase</keyword>
<dbReference type="Gene3D" id="3.40.50.1820">
    <property type="entry name" value="alpha/beta hydrolase"/>
    <property type="match status" value="1"/>
</dbReference>